<feature type="transmembrane region" description="Helical" evidence="1">
    <location>
        <begin position="162"/>
        <end position="183"/>
    </location>
</feature>
<evidence type="ECO:0000256" key="1">
    <source>
        <dbReference type="SAM" id="Phobius"/>
    </source>
</evidence>
<gene>
    <name evidence="2" type="ORF">EQG61_02675</name>
</gene>
<dbReference type="Pfam" id="PF19992">
    <property type="entry name" value="DUF6427"/>
    <property type="match status" value="1"/>
</dbReference>
<sequence length="309" mass="35705">MFTSIFKKSTPINYSLIVLSTLVFYFLYHFRVGLSIPGWMGMAEKVGDLVLIFASLFLTNFIVKKNTLTKDSSFTIYFYLVFLLFFPKIWGDIRLLFANFFILLTLRRLVSLQTLKSPKEKIFDACLWVFVASLFQFWAVLFVLLVYISIVFHVSRDFRNWLIPFVAFFIVGMIFSAYSLAIAPGSLTHYLQQETINYQLDYFQNQNENIAFSMFVVAVLFFFIPYIVTITNKPLNLQASHKKIAFALVFGGILFAISTPKSNELLVFMIFPMAVMASNMVEYMQSNLQRELVLILTLACGLFAFFSQL</sequence>
<feature type="transmembrane region" description="Helical" evidence="1">
    <location>
        <begin position="75"/>
        <end position="102"/>
    </location>
</feature>
<organism evidence="2 3">
    <name type="scientific">Flavobacterium stagni</name>
    <dbReference type="NCBI Taxonomy" id="2506421"/>
    <lineage>
        <taxon>Bacteria</taxon>
        <taxon>Pseudomonadati</taxon>
        <taxon>Bacteroidota</taxon>
        <taxon>Flavobacteriia</taxon>
        <taxon>Flavobacteriales</taxon>
        <taxon>Flavobacteriaceae</taxon>
        <taxon>Flavobacterium</taxon>
    </lineage>
</organism>
<reference evidence="3" key="1">
    <citation type="submission" date="2019-01" db="EMBL/GenBank/DDBJ databases">
        <title>Cytophagaceae bacterium strain CAR-16.</title>
        <authorList>
            <person name="Chen W.-M."/>
        </authorList>
    </citation>
    <scope>NUCLEOTIDE SEQUENCE [LARGE SCALE GENOMIC DNA]</scope>
    <source>
        <strain evidence="3">WWJ-16</strain>
    </source>
</reference>
<keyword evidence="3" id="KW-1185">Reference proteome</keyword>
<feature type="transmembrane region" description="Helical" evidence="1">
    <location>
        <begin position="243"/>
        <end position="259"/>
    </location>
</feature>
<dbReference type="Proteomes" id="UP000289857">
    <property type="component" value="Unassembled WGS sequence"/>
</dbReference>
<feature type="transmembrane region" description="Helical" evidence="1">
    <location>
        <begin position="12"/>
        <end position="30"/>
    </location>
</feature>
<comment type="caution">
    <text evidence="2">The sequence shown here is derived from an EMBL/GenBank/DDBJ whole genome shotgun (WGS) entry which is preliminary data.</text>
</comment>
<keyword evidence="1" id="KW-1133">Transmembrane helix</keyword>
<feature type="transmembrane region" description="Helical" evidence="1">
    <location>
        <begin position="42"/>
        <end position="63"/>
    </location>
</feature>
<evidence type="ECO:0008006" key="4">
    <source>
        <dbReference type="Google" id="ProtNLM"/>
    </source>
</evidence>
<keyword evidence="1" id="KW-0472">Membrane</keyword>
<accession>A0A4Q1KCD2</accession>
<feature type="transmembrane region" description="Helical" evidence="1">
    <location>
        <begin position="210"/>
        <end position="231"/>
    </location>
</feature>
<feature type="transmembrane region" description="Helical" evidence="1">
    <location>
        <begin position="291"/>
        <end position="308"/>
    </location>
</feature>
<proteinExistence type="predicted"/>
<keyword evidence="1" id="KW-0812">Transmembrane</keyword>
<protein>
    <recommendedName>
        <fullName evidence="4">O-antigen polymerase</fullName>
    </recommendedName>
</protein>
<evidence type="ECO:0000313" key="3">
    <source>
        <dbReference type="Proteomes" id="UP000289857"/>
    </source>
</evidence>
<evidence type="ECO:0000313" key="2">
    <source>
        <dbReference type="EMBL" id="RXR24366.1"/>
    </source>
</evidence>
<dbReference type="InterPro" id="IPR045625">
    <property type="entry name" value="DUF6427"/>
</dbReference>
<dbReference type="EMBL" id="SBKN01000001">
    <property type="protein sequence ID" value="RXR24366.1"/>
    <property type="molecule type" value="Genomic_DNA"/>
</dbReference>
<feature type="transmembrane region" description="Helical" evidence="1">
    <location>
        <begin position="122"/>
        <end position="150"/>
    </location>
</feature>
<dbReference type="OrthoDB" id="1439867at2"/>
<dbReference type="RefSeq" id="WP_129460343.1">
    <property type="nucleotide sequence ID" value="NZ_SBKN01000001.1"/>
</dbReference>
<name>A0A4Q1KCD2_9FLAO</name>
<dbReference type="AlphaFoldDB" id="A0A4Q1KCD2"/>